<organism evidence="1 2">
    <name type="scientific">Galleria mellonella</name>
    <name type="common">Greater wax moth</name>
    <dbReference type="NCBI Taxonomy" id="7137"/>
    <lineage>
        <taxon>Eukaryota</taxon>
        <taxon>Metazoa</taxon>
        <taxon>Ecdysozoa</taxon>
        <taxon>Arthropoda</taxon>
        <taxon>Hexapoda</taxon>
        <taxon>Insecta</taxon>
        <taxon>Pterygota</taxon>
        <taxon>Neoptera</taxon>
        <taxon>Endopterygota</taxon>
        <taxon>Lepidoptera</taxon>
        <taxon>Glossata</taxon>
        <taxon>Ditrysia</taxon>
        <taxon>Pyraloidea</taxon>
        <taxon>Pyralidae</taxon>
        <taxon>Galleriinae</taxon>
        <taxon>Galleria</taxon>
    </lineage>
</organism>
<evidence type="ECO:0000313" key="1">
    <source>
        <dbReference type="Proteomes" id="UP001652740"/>
    </source>
</evidence>
<name>A0ABM3ME25_GALME</name>
<reference evidence="2" key="1">
    <citation type="submission" date="2025-08" db="UniProtKB">
        <authorList>
            <consortium name="RefSeq"/>
        </authorList>
    </citation>
    <scope>IDENTIFICATION</scope>
    <source>
        <tissue evidence="2">Whole larvae</tissue>
    </source>
</reference>
<keyword evidence="1" id="KW-1185">Reference proteome</keyword>
<dbReference type="RefSeq" id="XP_052749656.1">
    <property type="nucleotide sequence ID" value="XM_052893696.1"/>
</dbReference>
<sequence>MCSWTSKYAILRDLSEAQGHVPTEIKGTVGAEPPPTLLLTEETEEEFFANCIGAGDCVVGKPDLGLIRKMLDMVKDVDSTLPESGDGDGKKTVMSIQKFNERCPDFVAKNVNVKTNNKTVSTKKIVEKDIDNDKKAKPKKARNVALISLLDALNKNENKDPLNLMKPNNFIDSNVSESLVKVDDWLNSQVQNESTNGKKVPNLTPITTMFKRKTNVVKQSNETAKSVATKKENYTPSGLATEYYKKYVEKSKLNNCIREDIWTKTERVMREADAKKKAELVKKKEVEESRRRTVELAQQEGNKEKTCTILTIDQDKFHMVGLPQHRHNLTEDCIVCSRIFIDNNKHETVLITL</sequence>
<dbReference type="Proteomes" id="UP001652740">
    <property type="component" value="Unplaced"/>
</dbReference>
<accession>A0ABM3ME25</accession>
<proteinExistence type="predicted"/>
<evidence type="ECO:0000313" key="2">
    <source>
        <dbReference type="RefSeq" id="XP_052749656.1"/>
    </source>
</evidence>
<dbReference type="GeneID" id="128200387"/>
<protein>
    <submittedName>
        <fullName evidence="2">Uncharacterized protein LOC128200387</fullName>
    </submittedName>
</protein>
<gene>
    <name evidence="2" type="primary">LOC128200387</name>
</gene>